<reference evidence="3" key="1">
    <citation type="journal article" date="2017" name="Nat. Microbiol.">
        <title>Global analysis of biosynthetic gene clusters reveals vast potential of secondary metabolite production in Penicillium species.</title>
        <authorList>
            <person name="Nielsen J.C."/>
            <person name="Grijseels S."/>
            <person name="Prigent S."/>
            <person name="Ji B."/>
            <person name="Dainat J."/>
            <person name="Nielsen K.F."/>
            <person name="Frisvad J.C."/>
            <person name="Workman M."/>
            <person name="Nielsen J."/>
        </authorList>
    </citation>
    <scope>NUCLEOTIDE SEQUENCE [LARGE SCALE GENOMIC DNA]</scope>
    <source>
        <strain evidence="3">IBT 31811</strain>
    </source>
</reference>
<dbReference type="EMBL" id="MDYN01000087">
    <property type="protein sequence ID" value="OQD78115.1"/>
    <property type="molecule type" value="Genomic_DNA"/>
</dbReference>
<keyword evidence="1" id="KW-1133">Transmembrane helix</keyword>
<feature type="transmembrane region" description="Helical" evidence="1">
    <location>
        <begin position="73"/>
        <end position="93"/>
    </location>
</feature>
<sequence>MVIGTIGTVVNREFGVFKAHRPMVVTAEIDHDDKGPKTVAALWMLTSLTCLMAAAPVLIRLKMFRGFGIDDYFIIDVMALDFVVMTASVKAAFGKHMFTMRDPMVYHPKDSGDGYAHKSSQP</sequence>
<name>A0A1V6PM74_9EURO</name>
<gene>
    <name evidence="2" type="ORF">PENANT_c087G11842</name>
</gene>
<proteinExistence type="predicted"/>
<accession>A0A1V6PM74</accession>
<protein>
    <submittedName>
        <fullName evidence="2">Uncharacterized protein</fullName>
    </submittedName>
</protein>
<keyword evidence="3" id="KW-1185">Reference proteome</keyword>
<comment type="caution">
    <text evidence="2">The sequence shown here is derived from an EMBL/GenBank/DDBJ whole genome shotgun (WGS) entry which is preliminary data.</text>
</comment>
<dbReference type="Proteomes" id="UP000191672">
    <property type="component" value="Unassembled WGS sequence"/>
</dbReference>
<keyword evidence="1" id="KW-0812">Transmembrane</keyword>
<keyword evidence="1" id="KW-0472">Membrane</keyword>
<evidence type="ECO:0000256" key="1">
    <source>
        <dbReference type="SAM" id="Phobius"/>
    </source>
</evidence>
<feature type="transmembrane region" description="Helical" evidence="1">
    <location>
        <begin position="40"/>
        <end position="61"/>
    </location>
</feature>
<dbReference type="STRING" id="416450.A0A1V6PM74"/>
<dbReference type="AlphaFoldDB" id="A0A1V6PM74"/>
<evidence type="ECO:0000313" key="2">
    <source>
        <dbReference type="EMBL" id="OQD78115.1"/>
    </source>
</evidence>
<organism evidence="2 3">
    <name type="scientific">Penicillium antarcticum</name>
    <dbReference type="NCBI Taxonomy" id="416450"/>
    <lineage>
        <taxon>Eukaryota</taxon>
        <taxon>Fungi</taxon>
        <taxon>Dikarya</taxon>
        <taxon>Ascomycota</taxon>
        <taxon>Pezizomycotina</taxon>
        <taxon>Eurotiomycetes</taxon>
        <taxon>Eurotiomycetidae</taxon>
        <taxon>Eurotiales</taxon>
        <taxon>Aspergillaceae</taxon>
        <taxon>Penicillium</taxon>
    </lineage>
</organism>
<evidence type="ECO:0000313" key="3">
    <source>
        <dbReference type="Proteomes" id="UP000191672"/>
    </source>
</evidence>